<name>A0ACA9K2C4_9GLOM</name>
<proteinExistence type="predicted"/>
<evidence type="ECO:0000313" key="1">
    <source>
        <dbReference type="EMBL" id="CAG8448028.1"/>
    </source>
</evidence>
<accession>A0ACA9K2C4</accession>
<gene>
    <name evidence="1" type="ORF">SCALOS_LOCUS1040</name>
</gene>
<sequence length="87" mass="10399">MEFKLNTVNFSLLLGWILKEKQKYRKKRAGKRITKKIRKILERYFLTSNADKSDHYTTQNMYQALQQKVLKSDIEAETVLKLFTIQS</sequence>
<dbReference type="Proteomes" id="UP000789860">
    <property type="component" value="Unassembled WGS sequence"/>
</dbReference>
<dbReference type="EMBL" id="CAJVPM010000613">
    <property type="protein sequence ID" value="CAG8448028.1"/>
    <property type="molecule type" value="Genomic_DNA"/>
</dbReference>
<comment type="caution">
    <text evidence="1">The sequence shown here is derived from an EMBL/GenBank/DDBJ whole genome shotgun (WGS) entry which is preliminary data.</text>
</comment>
<reference evidence="1" key="1">
    <citation type="submission" date="2021-06" db="EMBL/GenBank/DDBJ databases">
        <authorList>
            <person name="Kallberg Y."/>
            <person name="Tangrot J."/>
            <person name="Rosling A."/>
        </authorList>
    </citation>
    <scope>NUCLEOTIDE SEQUENCE</scope>
    <source>
        <strain evidence="1">AU212A</strain>
    </source>
</reference>
<keyword evidence="2" id="KW-1185">Reference proteome</keyword>
<organism evidence="1 2">
    <name type="scientific">Scutellospora calospora</name>
    <dbReference type="NCBI Taxonomy" id="85575"/>
    <lineage>
        <taxon>Eukaryota</taxon>
        <taxon>Fungi</taxon>
        <taxon>Fungi incertae sedis</taxon>
        <taxon>Mucoromycota</taxon>
        <taxon>Glomeromycotina</taxon>
        <taxon>Glomeromycetes</taxon>
        <taxon>Diversisporales</taxon>
        <taxon>Gigasporaceae</taxon>
        <taxon>Scutellospora</taxon>
    </lineage>
</organism>
<evidence type="ECO:0000313" key="2">
    <source>
        <dbReference type="Proteomes" id="UP000789860"/>
    </source>
</evidence>
<protein>
    <submittedName>
        <fullName evidence="1">4226_t:CDS:1</fullName>
    </submittedName>
</protein>